<reference evidence="3 4" key="1">
    <citation type="submission" date="2019-06" db="EMBL/GenBank/DDBJ databases">
        <title>Comparative genomics and metabolomics analyses of clavulanic acid producing Streptomyces species provides insight into specialized metabolism and evolution of beta-lactam biosynthetic gene clusters.</title>
        <authorList>
            <person name="Moore M.A."/>
            <person name="Cruz-Morales P."/>
            <person name="Barona Gomez F."/>
            <person name="Kapil T."/>
        </authorList>
    </citation>
    <scope>NUCLEOTIDE SEQUENCE [LARGE SCALE GENOMIC DNA]</scope>
    <source>
        <strain evidence="3 4">T-272</strain>
    </source>
</reference>
<dbReference type="RefSeq" id="WP_153485041.1">
    <property type="nucleotide sequence ID" value="NZ_VDEQ01000225.1"/>
</dbReference>
<keyword evidence="4" id="KW-1185">Reference proteome</keyword>
<sequence length="102" mass="10130">MPRPTAAQLAYGSATVVLSALALLLFTRTTEVLGVAAIGVVSLALGLLVATVVPLTRALRAARAARTPARRGRVAPAVAPSSAARPAASREPAGVGEPSAHG</sequence>
<name>A0ABW9NX72_9ACTN</name>
<keyword evidence="2" id="KW-1133">Transmembrane helix</keyword>
<feature type="transmembrane region" description="Helical" evidence="2">
    <location>
        <begin position="9"/>
        <end position="26"/>
    </location>
</feature>
<feature type="compositionally biased region" description="Low complexity" evidence="1">
    <location>
        <begin position="74"/>
        <end position="90"/>
    </location>
</feature>
<protein>
    <recommendedName>
        <fullName evidence="5">Secreted protein</fullName>
    </recommendedName>
</protein>
<keyword evidence="2" id="KW-0472">Membrane</keyword>
<comment type="caution">
    <text evidence="3">The sequence shown here is derived from an EMBL/GenBank/DDBJ whole genome shotgun (WGS) entry which is preliminary data.</text>
</comment>
<feature type="region of interest" description="Disordered" evidence="1">
    <location>
        <begin position="66"/>
        <end position="102"/>
    </location>
</feature>
<organism evidence="3 4">
    <name type="scientific">Streptomyces katsurahamanus</name>
    <dbReference type="NCBI Taxonomy" id="2577098"/>
    <lineage>
        <taxon>Bacteria</taxon>
        <taxon>Bacillati</taxon>
        <taxon>Actinomycetota</taxon>
        <taxon>Actinomycetes</taxon>
        <taxon>Kitasatosporales</taxon>
        <taxon>Streptomycetaceae</taxon>
        <taxon>Streptomyces</taxon>
    </lineage>
</organism>
<proteinExistence type="predicted"/>
<keyword evidence="2" id="KW-0812">Transmembrane</keyword>
<evidence type="ECO:0008006" key="5">
    <source>
        <dbReference type="Google" id="ProtNLM"/>
    </source>
</evidence>
<feature type="transmembrane region" description="Helical" evidence="2">
    <location>
        <begin position="32"/>
        <end position="56"/>
    </location>
</feature>
<accession>A0ABW9NX72</accession>
<gene>
    <name evidence="3" type="ORF">FFZ77_20450</name>
</gene>
<evidence type="ECO:0000256" key="2">
    <source>
        <dbReference type="SAM" id="Phobius"/>
    </source>
</evidence>
<dbReference type="Proteomes" id="UP000460558">
    <property type="component" value="Unassembled WGS sequence"/>
</dbReference>
<evidence type="ECO:0000256" key="1">
    <source>
        <dbReference type="SAM" id="MobiDB-lite"/>
    </source>
</evidence>
<dbReference type="EMBL" id="VDEQ01000225">
    <property type="protein sequence ID" value="MQS37913.1"/>
    <property type="molecule type" value="Genomic_DNA"/>
</dbReference>
<evidence type="ECO:0000313" key="4">
    <source>
        <dbReference type="Proteomes" id="UP000460558"/>
    </source>
</evidence>
<evidence type="ECO:0000313" key="3">
    <source>
        <dbReference type="EMBL" id="MQS37913.1"/>
    </source>
</evidence>